<dbReference type="PROSITE" id="PS00543">
    <property type="entry name" value="HLYD_FAMILY"/>
    <property type="match status" value="1"/>
</dbReference>
<evidence type="ECO:0000256" key="1">
    <source>
        <dbReference type="ARBA" id="ARBA00004377"/>
    </source>
</evidence>
<dbReference type="GO" id="GO:0005886">
    <property type="term" value="C:plasma membrane"/>
    <property type="evidence" value="ECO:0007669"/>
    <property type="project" value="UniProtKB-SubCell"/>
</dbReference>
<dbReference type="Gene3D" id="1.10.287.470">
    <property type="entry name" value="Helix hairpin bin"/>
    <property type="match status" value="1"/>
</dbReference>
<keyword evidence="15" id="KW-1185">Reference proteome</keyword>
<keyword evidence="10" id="KW-0175">Coiled coil</keyword>
<dbReference type="GO" id="GO:0009306">
    <property type="term" value="P:protein secretion"/>
    <property type="evidence" value="ECO:0007669"/>
    <property type="project" value="InterPro"/>
</dbReference>
<dbReference type="InterPro" id="IPR006144">
    <property type="entry name" value="Secretion_HlyD_CS"/>
</dbReference>
<dbReference type="EMBL" id="CP014136">
    <property type="protein sequence ID" value="ATA21618.1"/>
    <property type="molecule type" value="Genomic_DNA"/>
</dbReference>
<dbReference type="InterPro" id="IPR010129">
    <property type="entry name" value="T1SS_HlyD"/>
</dbReference>
<gene>
    <name evidence="14" type="ORF">AWC35_20990</name>
</gene>
<evidence type="ECO:0000259" key="12">
    <source>
        <dbReference type="Pfam" id="PF25994"/>
    </source>
</evidence>
<dbReference type="InterPro" id="IPR058781">
    <property type="entry name" value="HH_AprE-like"/>
</dbReference>
<accession>A0A250B5T9</accession>
<evidence type="ECO:0000256" key="3">
    <source>
        <dbReference type="ARBA" id="ARBA00022448"/>
    </source>
</evidence>
<evidence type="ECO:0000256" key="10">
    <source>
        <dbReference type="SAM" id="Coils"/>
    </source>
</evidence>
<feature type="transmembrane region" description="Helical" evidence="9">
    <location>
        <begin position="42"/>
        <end position="60"/>
    </location>
</feature>
<evidence type="ECO:0000256" key="6">
    <source>
        <dbReference type="ARBA" id="ARBA00022692"/>
    </source>
</evidence>
<organism evidence="14 15">
    <name type="scientific">Gibbsiella quercinecans</name>
    <dbReference type="NCBI Taxonomy" id="929813"/>
    <lineage>
        <taxon>Bacteria</taxon>
        <taxon>Pseudomonadati</taxon>
        <taxon>Pseudomonadota</taxon>
        <taxon>Gammaproteobacteria</taxon>
        <taxon>Enterobacterales</taxon>
        <taxon>Yersiniaceae</taxon>
        <taxon>Gibbsiella</taxon>
    </lineage>
</organism>
<dbReference type="Gene3D" id="2.40.50.100">
    <property type="match status" value="2"/>
</dbReference>
<comment type="subcellular location">
    <subcellularLocation>
        <location evidence="1 9">Cell inner membrane</location>
        <topology evidence="1 9">Single-pass membrane protein</topology>
    </subcellularLocation>
</comment>
<dbReference type="RefSeq" id="WP_095848199.1">
    <property type="nucleotide sequence ID" value="NZ_CP014136.1"/>
</dbReference>
<dbReference type="AlphaFoldDB" id="A0A250B5T9"/>
<dbReference type="OrthoDB" id="9775513at2"/>
<keyword evidence="6 9" id="KW-0812">Transmembrane</keyword>
<keyword evidence="7 9" id="KW-1133">Transmembrane helix</keyword>
<protein>
    <recommendedName>
        <fullName evidence="9">Membrane fusion protein (MFP) family protein</fullName>
    </recommendedName>
</protein>
<feature type="region of interest" description="Disordered" evidence="11">
    <location>
        <begin position="1"/>
        <end position="28"/>
    </location>
</feature>
<evidence type="ECO:0000256" key="9">
    <source>
        <dbReference type="RuleBase" id="RU365093"/>
    </source>
</evidence>
<dbReference type="InterPro" id="IPR058982">
    <property type="entry name" value="Beta-barrel_AprE"/>
</dbReference>
<keyword evidence="3 9" id="KW-0813">Transport</keyword>
<dbReference type="NCBIfam" id="TIGR01843">
    <property type="entry name" value="type_I_hlyD"/>
    <property type="match status" value="1"/>
</dbReference>
<evidence type="ECO:0000256" key="8">
    <source>
        <dbReference type="ARBA" id="ARBA00023136"/>
    </source>
</evidence>
<dbReference type="InterPro" id="IPR050739">
    <property type="entry name" value="MFP"/>
</dbReference>
<dbReference type="Pfam" id="PF25994">
    <property type="entry name" value="HH_AprE"/>
    <property type="match status" value="1"/>
</dbReference>
<comment type="similarity">
    <text evidence="2 9">Belongs to the membrane fusion protein (MFP) (TC 8.A.1) family.</text>
</comment>
<evidence type="ECO:0000313" key="14">
    <source>
        <dbReference type="EMBL" id="ATA21618.1"/>
    </source>
</evidence>
<proteinExistence type="inferred from homology"/>
<evidence type="ECO:0000256" key="11">
    <source>
        <dbReference type="SAM" id="MobiDB-lite"/>
    </source>
</evidence>
<dbReference type="Proteomes" id="UP000217182">
    <property type="component" value="Chromosome"/>
</dbReference>
<evidence type="ECO:0000256" key="4">
    <source>
        <dbReference type="ARBA" id="ARBA00022475"/>
    </source>
</evidence>
<dbReference type="KEGG" id="gqu:AWC35_20990"/>
<evidence type="ECO:0000313" key="15">
    <source>
        <dbReference type="Proteomes" id="UP000217182"/>
    </source>
</evidence>
<dbReference type="PANTHER" id="PTHR30386">
    <property type="entry name" value="MEMBRANE FUSION SUBUNIT OF EMRAB-TOLC MULTIDRUG EFFLUX PUMP"/>
    <property type="match status" value="1"/>
</dbReference>
<dbReference type="Gene3D" id="2.40.30.170">
    <property type="match status" value="1"/>
</dbReference>
<dbReference type="SUPFAM" id="SSF111369">
    <property type="entry name" value="HlyD-like secretion proteins"/>
    <property type="match status" value="1"/>
</dbReference>
<feature type="domain" description="AprE-like beta-barrel" evidence="13">
    <location>
        <begin position="353"/>
        <end position="442"/>
    </location>
</feature>
<sequence>MSLHPESAPPHVNRPPTSSAASPAPEPAVLPLHTDSGRYLKYGLMLVLLGFGGMLLWAGLAPLDKGVAVSGKVIVTDNRKVVQPAAAGRVAHLYVREGDSVLRGQVLAELDVTPAKTQRDNLRIQLLEAQLRAARLQAERDALPQLPTPDPALFTTLPGDEFPALTVQQIQLGQQQLFLSRRAALRQEIAAMRAAIDGNRAQQQGTRALLASYTQQSRLLGEQLGNLRPLAAEGYIPRNRLLETERQAAQLHGDLAQQNGTLAQIGQQITELEQKMLQRQEEYQKEVRTQLGEAQLSIQDLAQRLAAAEYELQNTRITAPASGNVVGLTLHTEGGVVSNGQTLMEIVPQGQPLQVEAQLPIELVDRIAPDLPVELMFSAFNQSTTPRVTGRVALVGADQLTDPQTNLPYYPLRINVDEQGKRQLSGLHIRPGMPVEAFVRTGERSLLNYLFKPLFDRLHIALSED</sequence>
<keyword evidence="4 9" id="KW-1003">Cell membrane</keyword>
<reference evidence="14 15" key="1">
    <citation type="submission" date="2016-01" db="EMBL/GenBank/DDBJ databases">
        <authorList>
            <person name="Oliw E.H."/>
        </authorList>
    </citation>
    <scope>NUCLEOTIDE SEQUENCE [LARGE SCALE GENOMIC DNA]</scope>
    <source>
        <strain evidence="14 15">FRB97</strain>
    </source>
</reference>
<evidence type="ECO:0000256" key="5">
    <source>
        <dbReference type="ARBA" id="ARBA00022519"/>
    </source>
</evidence>
<keyword evidence="8 9" id="KW-0472">Membrane</keyword>
<dbReference type="Pfam" id="PF26002">
    <property type="entry name" value="Beta-barrel_AprE"/>
    <property type="match status" value="1"/>
</dbReference>
<dbReference type="PRINTS" id="PR01490">
    <property type="entry name" value="RTXTOXIND"/>
</dbReference>
<feature type="domain" description="AprE-like long alpha-helical hairpin" evidence="12">
    <location>
        <begin position="115"/>
        <end position="310"/>
    </location>
</feature>
<feature type="coiled-coil region" evidence="10">
    <location>
        <begin position="255"/>
        <end position="318"/>
    </location>
</feature>
<evidence type="ECO:0000256" key="2">
    <source>
        <dbReference type="ARBA" id="ARBA00009477"/>
    </source>
</evidence>
<keyword evidence="5 9" id="KW-0997">Cell inner membrane</keyword>
<evidence type="ECO:0000259" key="13">
    <source>
        <dbReference type="Pfam" id="PF26002"/>
    </source>
</evidence>
<name>A0A250B5T9_9GAMM</name>
<dbReference type="PANTHER" id="PTHR30386:SF17">
    <property type="entry name" value="ALKALINE PROTEASE SECRETION PROTEIN APRE"/>
    <property type="match status" value="1"/>
</dbReference>
<evidence type="ECO:0000256" key="7">
    <source>
        <dbReference type="ARBA" id="ARBA00022989"/>
    </source>
</evidence>